<keyword evidence="1" id="KW-0812">Transmembrane</keyword>
<reference evidence="3 4" key="1">
    <citation type="submission" date="2015-01" db="EMBL/GenBank/DDBJ databases">
        <title>Paenibacillus swuensis/DY6/whole genome sequencing.</title>
        <authorList>
            <person name="Kim M.K."/>
            <person name="Srinivasan S."/>
            <person name="Lee J.-J."/>
        </authorList>
    </citation>
    <scope>NUCLEOTIDE SEQUENCE [LARGE SCALE GENOMIC DNA]</scope>
    <source>
        <strain evidence="3 4">DY6</strain>
    </source>
</reference>
<dbReference type="Proteomes" id="UP000076927">
    <property type="component" value="Chromosome"/>
</dbReference>
<name>A0A172TM81_9BACL</name>
<evidence type="ECO:0000256" key="1">
    <source>
        <dbReference type="SAM" id="Phobius"/>
    </source>
</evidence>
<accession>A0A172TM81</accession>
<dbReference type="InterPro" id="IPR052948">
    <property type="entry name" value="Low_temp-induced_all0457"/>
</dbReference>
<feature type="domain" description="General stress protein 17M-like" evidence="2">
    <location>
        <begin position="5"/>
        <end position="74"/>
    </location>
</feature>
<dbReference type="AlphaFoldDB" id="A0A172TM81"/>
<feature type="transmembrane region" description="Helical" evidence="1">
    <location>
        <begin position="61"/>
        <end position="82"/>
    </location>
</feature>
<dbReference type="InterPro" id="IPR025889">
    <property type="entry name" value="GSP17M-like_dom"/>
</dbReference>
<evidence type="ECO:0000313" key="4">
    <source>
        <dbReference type="Proteomes" id="UP000076927"/>
    </source>
</evidence>
<dbReference type="PANTHER" id="PTHR36109:SF2">
    <property type="entry name" value="MEMBRANE PROTEIN"/>
    <property type="match status" value="1"/>
</dbReference>
<evidence type="ECO:0000259" key="2">
    <source>
        <dbReference type="Pfam" id="PF11181"/>
    </source>
</evidence>
<dbReference type="OrthoDB" id="118405at2"/>
<dbReference type="EMBL" id="CP011388">
    <property type="protein sequence ID" value="ANE48151.1"/>
    <property type="molecule type" value="Genomic_DNA"/>
</dbReference>
<dbReference type="PANTHER" id="PTHR36109">
    <property type="entry name" value="MEMBRANE PROTEIN-RELATED"/>
    <property type="match status" value="1"/>
</dbReference>
<gene>
    <name evidence="3" type="ORF">SY83_19735</name>
</gene>
<sequence>MRKHIVGAFSTRDEAISAIEDLKRLGYNSDDISVVSRNQDHLETITEETGSRVPEGMATGAATGGVIGGVAGLLAGIGLLAIPGVGPILAAGPIAATLTGAAVGAGAGTLVGGLIGLGIPEDEAERYNEYVDNDKLLVLVDVEPERQAGVYDIFRTHGALNADTYNNGAVGDVNSNYDSDRKLTKDNDTFIL</sequence>
<keyword evidence="4" id="KW-1185">Reference proteome</keyword>
<evidence type="ECO:0000313" key="3">
    <source>
        <dbReference type="EMBL" id="ANE48151.1"/>
    </source>
</evidence>
<dbReference type="KEGG" id="pswu:SY83_19735"/>
<dbReference type="PATRIC" id="fig|1178515.4.peg.3992"/>
<keyword evidence="1" id="KW-0472">Membrane</keyword>
<proteinExistence type="predicted"/>
<dbReference type="STRING" id="1178515.SY83_19735"/>
<organism evidence="3 4">
    <name type="scientific">Paenibacillus swuensis</name>
    <dbReference type="NCBI Taxonomy" id="1178515"/>
    <lineage>
        <taxon>Bacteria</taxon>
        <taxon>Bacillati</taxon>
        <taxon>Bacillota</taxon>
        <taxon>Bacilli</taxon>
        <taxon>Bacillales</taxon>
        <taxon>Paenibacillaceae</taxon>
        <taxon>Paenibacillus</taxon>
    </lineage>
</organism>
<dbReference type="Pfam" id="PF11181">
    <property type="entry name" value="YflT"/>
    <property type="match status" value="1"/>
</dbReference>
<feature type="transmembrane region" description="Helical" evidence="1">
    <location>
        <begin position="94"/>
        <end position="117"/>
    </location>
</feature>
<protein>
    <submittedName>
        <fullName evidence="3">Low temperature-induced protein</fullName>
    </submittedName>
</protein>
<keyword evidence="1" id="KW-1133">Transmembrane helix</keyword>
<dbReference type="RefSeq" id="WP_068609644.1">
    <property type="nucleotide sequence ID" value="NZ_CP011388.1"/>
</dbReference>